<sequence length="714" mass="78608">MSSIHNNHSHLPVASSGTEGSMQQKPQGSTTGILTNSMLPPPPIFKPTFIQMQRSNGNNGSLSFSTSNLGSANPNSNSNNSSSPKISSNSNYLTSSFIPTEDYNNRLIQHSPSISPMTQYNDPPLPSGSSTPLMTPQNGKPTKKRRRSSSVTNKEELERKKKELKAQHSIIEKKRRIKMNREFEALKYMVPACRLNILGGFNENNFENSNMMHKLTILQSTVEYIKYLHLVIKLLKMQMLNPKETRGYFKRWLNKNDNLKFVDFDLDLQQYRNIDEKFEFDDLFMKVWKNDGNVLEADLDPLSKEIMGVLEGTESVSESSEDESEFDDADEDDNSIGNGTNNNNNIVTPATTSSFSSTGGMLQMGSSSRHPSITQSSILQPQRFSFASETSPFQFAKPGVQLPSPIITPDMSQRSTLQQQSSTRSNSFSFVPPSPRRSQSQSQSHQQLTRQQSHSAASSPITSSFRSQSNSQLSQWSTSTSTQLQPINNNSGSLQMQPNNSHSRDSSRFKLPLPAIVDSNPHNHPHSHSPTHQQPQSQSQTQPPQKRHRYSQSPEITSPLMYTNPNPNPNQTAQTPPIVRHSFSSTHSITTSPSNFNPIKSGSSSVGSGRDQSKSSSNSPIGLGTFALGDLIKEQLHSRGQSESQGQEKGQEKEREQKVKDASPGPVEINAAGKVLMMLKSRTASESAGSSSGSSASVGDSGQNVKASIESILN</sequence>
<dbReference type="EMBL" id="BSXU01000461">
    <property type="protein sequence ID" value="GMG20755.1"/>
    <property type="molecule type" value="Genomic_DNA"/>
</dbReference>
<organism evidence="3 4">
    <name type="scientific">Ambrosiozyma monospora</name>
    <name type="common">Yeast</name>
    <name type="synonym">Endomycopsis monosporus</name>
    <dbReference type="NCBI Taxonomy" id="43982"/>
    <lineage>
        <taxon>Eukaryota</taxon>
        <taxon>Fungi</taxon>
        <taxon>Dikarya</taxon>
        <taxon>Ascomycota</taxon>
        <taxon>Saccharomycotina</taxon>
        <taxon>Pichiomycetes</taxon>
        <taxon>Pichiales</taxon>
        <taxon>Pichiaceae</taxon>
        <taxon>Ambrosiozyma</taxon>
    </lineage>
</organism>
<dbReference type="Gene3D" id="4.10.280.10">
    <property type="entry name" value="Helix-loop-helix DNA-binding domain"/>
    <property type="match status" value="1"/>
</dbReference>
<feature type="compositionally biased region" description="Polar residues" evidence="1">
    <location>
        <begin position="15"/>
        <end position="38"/>
    </location>
</feature>
<comment type="caution">
    <text evidence="3">The sequence shown here is derived from an EMBL/GenBank/DDBJ whole genome shotgun (WGS) entry which is preliminary data.</text>
</comment>
<dbReference type="GO" id="GO:0046983">
    <property type="term" value="F:protein dimerization activity"/>
    <property type="evidence" value="ECO:0007669"/>
    <property type="project" value="InterPro"/>
</dbReference>
<feature type="region of interest" description="Disordered" evidence="1">
    <location>
        <begin position="311"/>
        <end position="376"/>
    </location>
</feature>
<feature type="compositionally biased region" description="Polar residues" evidence="1">
    <location>
        <begin position="703"/>
        <end position="714"/>
    </location>
</feature>
<dbReference type="PROSITE" id="PS50888">
    <property type="entry name" value="BHLH"/>
    <property type="match status" value="1"/>
</dbReference>
<feature type="compositionally biased region" description="Low complexity" evidence="1">
    <location>
        <begin position="563"/>
        <end position="594"/>
    </location>
</feature>
<feature type="compositionally biased region" description="Polar residues" evidence="1">
    <location>
        <begin position="50"/>
        <end position="66"/>
    </location>
</feature>
<dbReference type="OrthoDB" id="690068at2759"/>
<feature type="compositionally biased region" description="Low complexity" evidence="1">
    <location>
        <begin position="412"/>
        <end position="485"/>
    </location>
</feature>
<feature type="region of interest" description="Disordered" evidence="1">
    <location>
        <begin position="1"/>
        <end position="90"/>
    </location>
</feature>
<dbReference type="SUPFAM" id="SSF47459">
    <property type="entry name" value="HLH, helix-loop-helix DNA-binding domain"/>
    <property type="match status" value="1"/>
</dbReference>
<feature type="compositionally biased region" description="Polar residues" evidence="1">
    <location>
        <begin position="595"/>
        <end position="607"/>
    </location>
</feature>
<name>A0A9W6YT90_AMBMO</name>
<feature type="compositionally biased region" description="Low complexity" evidence="1">
    <location>
        <begin position="684"/>
        <end position="702"/>
    </location>
</feature>
<feature type="region of interest" description="Disordered" evidence="1">
    <location>
        <begin position="112"/>
        <end position="167"/>
    </location>
</feature>
<accession>A0A9W6YT90</accession>
<feature type="compositionally biased region" description="Polar residues" evidence="1">
    <location>
        <begin position="347"/>
        <end position="376"/>
    </location>
</feature>
<dbReference type="AlphaFoldDB" id="A0A9W6YT90"/>
<evidence type="ECO:0000259" key="2">
    <source>
        <dbReference type="PROSITE" id="PS50888"/>
    </source>
</evidence>
<dbReference type="InterPro" id="IPR036638">
    <property type="entry name" value="HLH_DNA-bd_sf"/>
</dbReference>
<feature type="compositionally biased region" description="Basic and acidic residues" evidence="1">
    <location>
        <begin position="649"/>
        <end position="661"/>
    </location>
</feature>
<dbReference type="Proteomes" id="UP001165063">
    <property type="component" value="Unassembled WGS sequence"/>
</dbReference>
<protein>
    <submittedName>
        <fullName evidence="3">Unnamed protein product</fullName>
    </submittedName>
</protein>
<reference evidence="3" key="1">
    <citation type="submission" date="2023-04" db="EMBL/GenBank/DDBJ databases">
        <title>Ambrosiozyma monospora NBRC 1965.</title>
        <authorList>
            <person name="Ichikawa N."/>
            <person name="Sato H."/>
            <person name="Tonouchi N."/>
        </authorList>
    </citation>
    <scope>NUCLEOTIDE SEQUENCE</scope>
    <source>
        <strain evidence="3">NBRC 1965</strain>
    </source>
</reference>
<feature type="compositionally biased region" description="Basic and acidic residues" evidence="1">
    <location>
        <begin position="153"/>
        <end position="167"/>
    </location>
</feature>
<proteinExistence type="predicted"/>
<feature type="compositionally biased region" description="Low complexity" evidence="1">
    <location>
        <begin position="67"/>
        <end position="90"/>
    </location>
</feature>
<keyword evidence="4" id="KW-1185">Reference proteome</keyword>
<feature type="compositionally biased region" description="Low complexity" evidence="1">
    <location>
        <begin position="638"/>
        <end position="648"/>
    </location>
</feature>
<gene>
    <name evidence="3" type="ORF">Amon01_000147400</name>
</gene>
<feature type="compositionally biased region" description="Low complexity" evidence="1">
    <location>
        <begin position="530"/>
        <end position="544"/>
    </location>
</feature>
<evidence type="ECO:0000313" key="3">
    <source>
        <dbReference type="EMBL" id="GMG20755.1"/>
    </source>
</evidence>
<evidence type="ECO:0000313" key="4">
    <source>
        <dbReference type="Proteomes" id="UP001165063"/>
    </source>
</evidence>
<feature type="compositionally biased region" description="Polar residues" evidence="1">
    <location>
        <begin position="112"/>
        <end position="140"/>
    </location>
</feature>
<dbReference type="SMART" id="SM00353">
    <property type="entry name" value="HLH"/>
    <property type="match status" value="1"/>
</dbReference>
<feature type="compositionally biased region" description="Polar residues" evidence="1">
    <location>
        <begin position="486"/>
        <end position="501"/>
    </location>
</feature>
<feature type="region of interest" description="Disordered" evidence="1">
    <location>
        <begin position="636"/>
        <end position="714"/>
    </location>
</feature>
<feature type="compositionally biased region" description="Low complexity" evidence="1">
    <location>
        <begin position="335"/>
        <end position="346"/>
    </location>
</feature>
<evidence type="ECO:0000256" key="1">
    <source>
        <dbReference type="SAM" id="MobiDB-lite"/>
    </source>
</evidence>
<dbReference type="Pfam" id="PF00010">
    <property type="entry name" value="HLH"/>
    <property type="match status" value="1"/>
</dbReference>
<feature type="region of interest" description="Disordered" evidence="1">
    <location>
        <begin position="396"/>
        <end position="622"/>
    </location>
</feature>
<feature type="domain" description="BHLH" evidence="2">
    <location>
        <begin position="163"/>
        <end position="228"/>
    </location>
</feature>
<feature type="compositionally biased region" description="Acidic residues" evidence="1">
    <location>
        <begin position="319"/>
        <end position="334"/>
    </location>
</feature>
<dbReference type="InterPro" id="IPR011598">
    <property type="entry name" value="bHLH_dom"/>
</dbReference>